<evidence type="ECO:0000313" key="6">
    <source>
        <dbReference type="EMBL" id="GEN22246.1"/>
    </source>
</evidence>
<dbReference type="Proteomes" id="UP000184123">
    <property type="component" value="Unassembled WGS sequence"/>
</dbReference>
<evidence type="ECO:0000256" key="3">
    <source>
        <dbReference type="ARBA" id="ARBA00023125"/>
    </source>
</evidence>
<dbReference type="InterPro" id="IPR005119">
    <property type="entry name" value="LysR_subst-bd"/>
</dbReference>
<dbReference type="InterPro" id="IPR050950">
    <property type="entry name" value="HTH-type_LysR_regulators"/>
</dbReference>
<protein>
    <submittedName>
        <fullName evidence="7">DNA-binding transcriptional regulator, LysR family</fullName>
    </submittedName>
    <submittedName>
        <fullName evidence="6">LysR family transcriptional regulator</fullName>
    </submittedName>
</protein>
<dbReference type="InterPro" id="IPR036390">
    <property type="entry name" value="WH_DNA-bd_sf"/>
</dbReference>
<sequence>MDHRQLAFLAALADERHFGRAARACHVTQPTLSARLKQLEDELGTALIVRGHRFEGFTAEGERVLVHARRVLAELDELRGELTAGSPLNGRFSIGVVPSALPELVPLLRRLRENFPQLSLRIRELATSALAQGLEDGQLDLVVGFPDAPAMAGFACRPLYRELPVVVANPEYFPLPEQLGWQQLGNYPLVLLTPEMQQRRRLNQRLELHGIQPRLVLEANSVAALRTMLDAGCGVSVLSEGWLQASLGQGLVARPLDDEGQRVGLLWRAEQRHSRRLEAVLAVLREEGGGGL</sequence>
<dbReference type="GO" id="GO:0003677">
    <property type="term" value="F:DNA binding"/>
    <property type="evidence" value="ECO:0007669"/>
    <property type="project" value="UniProtKB-KW"/>
</dbReference>
<evidence type="ECO:0000313" key="8">
    <source>
        <dbReference type="Proteomes" id="UP000184123"/>
    </source>
</evidence>
<keyword evidence="3 7" id="KW-0238">DNA-binding</keyword>
<evidence type="ECO:0000313" key="7">
    <source>
        <dbReference type="EMBL" id="SHL46602.1"/>
    </source>
</evidence>
<dbReference type="PROSITE" id="PS50931">
    <property type="entry name" value="HTH_LYSR"/>
    <property type="match status" value="1"/>
</dbReference>
<keyword evidence="9" id="KW-1185">Reference proteome</keyword>
<accession>A0A1M7AV55</accession>
<feature type="domain" description="HTH lysR-type" evidence="5">
    <location>
        <begin position="1"/>
        <end position="58"/>
    </location>
</feature>
<dbReference type="InterPro" id="IPR000847">
    <property type="entry name" value="LysR_HTH_N"/>
</dbReference>
<evidence type="ECO:0000256" key="4">
    <source>
        <dbReference type="ARBA" id="ARBA00023163"/>
    </source>
</evidence>
<dbReference type="Gene3D" id="3.40.190.290">
    <property type="match status" value="1"/>
</dbReference>
<proteinExistence type="inferred from homology"/>
<evidence type="ECO:0000313" key="9">
    <source>
        <dbReference type="Proteomes" id="UP000321726"/>
    </source>
</evidence>
<keyword evidence="4" id="KW-0804">Transcription</keyword>
<dbReference type="Proteomes" id="UP000321726">
    <property type="component" value="Unassembled WGS sequence"/>
</dbReference>
<reference evidence="6 9" key="2">
    <citation type="submission" date="2019-07" db="EMBL/GenBank/DDBJ databases">
        <title>Whole genome shotgun sequence of Halomonas cupida NBRC 102219.</title>
        <authorList>
            <person name="Hosoyama A."/>
            <person name="Uohara A."/>
            <person name="Ohji S."/>
            <person name="Ichikawa N."/>
        </authorList>
    </citation>
    <scope>NUCLEOTIDE SEQUENCE [LARGE SCALE GENOMIC DNA]</scope>
    <source>
        <strain evidence="6 9">NBRC 102219</strain>
    </source>
</reference>
<dbReference type="FunFam" id="1.10.10.10:FF:000001">
    <property type="entry name" value="LysR family transcriptional regulator"/>
    <property type="match status" value="1"/>
</dbReference>
<organism evidence="7 8">
    <name type="scientific">Halomonas cupida</name>
    <dbReference type="NCBI Taxonomy" id="44933"/>
    <lineage>
        <taxon>Bacteria</taxon>
        <taxon>Pseudomonadati</taxon>
        <taxon>Pseudomonadota</taxon>
        <taxon>Gammaproteobacteria</taxon>
        <taxon>Oceanospirillales</taxon>
        <taxon>Halomonadaceae</taxon>
        <taxon>Halomonas</taxon>
    </lineage>
</organism>
<evidence type="ECO:0000256" key="1">
    <source>
        <dbReference type="ARBA" id="ARBA00009437"/>
    </source>
</evidence>
<dbReference type="STRING" id="44933.SAMN05660971_00655"/>
<dbReference type="PANTHER" id="PTHR30419:SF31">
    <property type="entry name" value="BLR3139 PROTEIN"/>
    <property type="match status" value="1"/>
</dbReference>
<dbReference type="RefSeq" id="WP_073433548.1">
    <property type="nucleotide sequence ID" value="NZ_BJXU01000005.1"/>
</dbReference>
<reference evidence="7 8" key="1">
    <citation type="submission" date="2016-11" db="EMBL/GenBank/DDBJ databases">
        <authorList>
            <person name="Jaros S."/>
            <person name="Januszkiewicz K."/>
            <person name="Wedrychowicz H."/>
        </authorList>
    </citation>
    <scope>NUCLEOTIDE SEQUENCE [LARGE SCALE GENOMIC DNA]</scope>
    <source>
        <strain evidence="7 8">DSM 4740</strain>
    </source>
</reference>
<keyword evidence="2" id="KW-0805">Transcription regulation</keyword>
<dbReference type="PANTHER" id="PTHR30419">
    <property type="entry name" value="HTH-TYPE TRANSCRIPTIONAL REGULATOR YBHD"/>
    <property type="match status" value="1"/>
</dbReference>
<dbReference type="InterPro" id="IPR036388">
    <property type="entry name" value="WH-like_DNA-bd_sf"/>
</dbReference>
<dbReference type="EMBL" id="BJXU01000005">
    <property type="protein sequence ID" value="GEN22246.1"/>
    <property type="molecule type" value="Genomic_DNA"/>
</dbReference>
<evidence type="ECO:0000259" key="5">
    <source>
        <dbReference type="PROSITE" id="PS50931"/>
    </source>
</evidence>
<dbReference type="Gene3D" id="1.10.10.10">
    <property type="entry name" value="Winged helix-like DNA-binding domain superfamily/Winged helix DNA-binding domain"/>
    <property type="match status" value="1"/>
</dbReference>
<dbReference type="EMBL" id="FRCA01000001">
    <property type="protein sequence ID" value="SHL46602.1"/>
    <property type="molecule type" value="Genomic_DNA"/>
</dbReference>
<gene>
    <name evidence="6" type="ORF">HCU01_01950</name>
    <name evidence="7" type="ORF">SAMN05660971_00655</name>
</gene>
<dbReference type="GO" id="GO:0005829">
    <property type="term" value="C:cytosol"/>
    <property type="evidence" value="ECO:0007669"/>
    <property type="project" value="TreeGrafter"/>
</dbReference>
<dbReference type="PRINTS" id="PR00039">
    <property type="entry name" value="HTHLYSR"/>
</dbReference>
<name>A0A1M7AV55_9GAMM</name>
<dbReference type="Pfam" id="PF00126">
    <property type="entry name" value="HTH_1"/>
    <property type="match status" value="1"/>
</dbReference>
<comment type="similarity">
    <text evidence="1">Belongs to the LysR transcriptional regulatory family.</text>
</comment>
<dbReference type="Pfam" id="PF03466">
    <property type="entry name" value="LysR_substrate"/>
    <property type="match status" value="1"/>
</dbReference>
<dbReference type="AlphaFoldDB" id="A0A1M7AV55"/>
<evidence type="ECO:0000256" key="2">
    <source>
        <dbReference type="ARBA" id="ARBA00023015"/>
    </source>
</evidence>
<dbReference type="OrthoDB" id="646694at2"/>
<dbReference type="SUPFAM" id="SSF53850">
    <property type="entry name" value="Periplasmic binding protein-like II"/>
    <property type="match status" value="1"/>
</dbReference>
<dbReference type="SUPFAM" id="SSF46785">
    <property type="entry name" value="Winged helix' DNA-binding domain"/>
    <property type="match status" value="1"/>
</dbReference>
<dbReference type="CDD" id="cd05466">
    <property type="entry name" value="PBP2_LTTR_substrate"/>
    <property type="match status" value="1"/>
</dbReference>
<dbReference type="GO" id="GO:0003700">
    <property type="term" value="F:DNA-binding transcription factor activity"/>
    <property type="evidence" value="ECO:0007669"/>
    <property type="project" value="InterPro"/>
</dbReference>